<dbReference type="GO" id="GO:0001518">
    <property type="term" value="C:voltage-gated sodium channel complex"/>
    <property type="evidence" value="ECO:0007669"/>
    <property type="project" value="TreeGrafter"/>
</dbReference>
<feature type="transmembrane region" description="Helical" evidence="2">
    <location>
        <begin position="204"/>
        <end position="228"/>
    </location>
</feature>
<proteinExistence type="predicted"/>
<gene>
    <name evidence="3" type="ORF">V1264_001544</name>
</gene>
<name>A0AAN9C271_9CAEN</name>
<evidence type="ECO:0000313" key="4">
    <source>
        <dbReference type="Proteomes" id="UP001374579"/>
    </source>
</evidence>
<evidence type="ECO:0000313" key="3">
    <source>
        <dbReference type="EMBL" id="KAK7115725.1"/>
    </source>
</evidence>
<evidence type="ECO:0000256" key="1">
    <source>
        <dbReference type="SAM" id="MobiDB-lite"/>
    </source>
</evidence>
<dbReference type="Proteomes" id="UP001374579">
    <property type="component" value="Unassembled WGS sequence"/>
</dbReference>
<keyword evidence="2" id="KW-0472">Membrane</keyword>
<dbReference type="InterPro" id="IPR043203">
    <property type="entry name" value="VGCC_Ca_Na"/>
</dbReference>
<dbReference type="GO" id="GO:0005248">
    <property type="term" value="F:voltage-gated sodium channel activity"/>
    <property type="evidence" value="ECO:0007669"/>
    <property type="project" value="TreeGrafter"/>
</dbReference>
<dbReference type="GO" id="GO:0019228">
    <property type="term" value="P:neuronal action potential"/>
    <property type="evidence" value="ECO:0007669"/>
    <property type="project" value="TreeGrafter"/>
</dbReference>
<dbReference type="AlphaFoldDB" id="A0AAN9C271"/>
<reference evidence="3 4" key="1">
    <citation type="submission" date="2024-02" db="EMBL/GenBank/DDBJ databases">
        <title>Chromosome-scale genome assembly of the rough periwinkle Littorina saxatilis.</title>
        <authorList>
            <person name="De Jode A."/>
            <person name="Faria R."/>
            <person name="Formenti G."/>
            <person name="Sims Y."/>
            <person name="Smith T.P."/>
            <person name="Tracey A."/>
            <person name="Wood J.M.D."/>
            <person name="Zagrodzka Z.B."/>
            <person name="Johannesson K."/>
            <person name="Butlin R.K."/>
            <person name="Leder E.H."/>
        </authorList>
    </citation>
    <scope>NUCLEOTIDE SEQUENCE [LARGE SCALE GENOMIC DNA]</scope>
    <source>
        <strain evidence="3">Snail1</strain>
        <tissue evidence="3">Muscle</tissue>
    </source>
</reference>
<comment type="caution">
    <text evidence="3">The sequence shown here is derived from an EMBL/GenBank/DDBJ whole genome shotgun (WGS) entry which is preliminary data.</text>
</comment>
<dbReference type="EMBL" id="JBAMIC010000001">
    <property type="protein sequence ID" value="KAK7115725.1"/>
    <property type="molecule type" value="Genomic_DNA"/>
</dbReference>
<protein>
    <submittedName>
        <fullName evidence="3">Uncharacterized protein</fullName>
    </submittedName>
</protein>
<dbReference type="PANTHER" id="PTHR10037">
    <property type="entry name" value="VOLTAGE-GATED CATION CHANNEL CALCIUM AND SODIUM"/>
    <property type="match status" value="1"/>
</dbReference>
<keyword evidence="2" id="KW-1133">Transmembrane helix</keyword>
<feature type="region of interest" description="Disordered" evidence="1">
    <location>
        <begin position="24"/>
        <end position="56"/>
    </location>
</feature>
<evidence type="ECO:0000256" key="2">
    <source>
        <dbReference type="SAM" id="Phobius"/>
    </source>
</evidence>
<dbReference type="PANTHER" id="PTHR10037:SF62">
    <property type="entry name" value="SODIUM CHANNEL PROTEIN 60E"/>
    <property type="match status" value="1"/>
</dbReference>
<feature type="compositionally biased region" description="Low complexity" evidence="1">
    <location>
        <begin position="24"/>
        <end position="36"/>
    </location>
</feature>
<organism evidence="3 4">
    <name type="scientific">Littorina saxatilis</name>
    <dbReference type="NCBI Taxonomy" id="31220"/>
    <lineage>
        <taxon>Eukaryota</taxon>
        <taxon>Metazoa</taxon>
        <taxon>Spiralia</taxon>
        <taxon>Lophotrochozoa</taxon>
        <taxon>Mollusca</taxon>
        <taxon>Gastropoda</taxon>
        <taxon>Caenogastropoda</taxon>
        <taxon>Littorinimorpha</taxon>
        <taxon>Littorinoidea</taxon>
        <taxon>Littorinidae</taxon>
        <taxon>Littorina</taxon>
    </lineage>
</organism>
<dbReference type="GO" id="GO:0086010">
    <property type="term" value="P:membrane depolarization during action potential"/>
    <property type="evidence" value="ECO:0007669"/>
    <property type="project" value="TreeGrafter"/>
</dbReference>
<keyword evidence="4" id="KW-1185">Reference proteome</keyword>
<accession>A0AAN9C271</accession>
<sequence length="232" mass="25875">MSKPVGRPRSSSVISEVIRGNVATGAAAAAASGDAAAPKDITNPETGEPASVNGEHKETTQEILDRIISFHPFTTDSYEHLLEQETFDKSKAHERASKAEEAHLVDGELIFGAEEEDTDKPPPRNPDLREGNVLRDEYGIFPTDYYGKPLEEIDKGIRDKTFVVIGKKFRNKNIFRFSATRALFLLPPWNVVRRFALYVATHQFFDLFIICTILVNCVFLTMPGLVFAETSE</sequence>
<keyword evidence="2" id="KW-0812">Transmembrane</keyword>